<dbReference type="PROSITE" id="PS50112">
    <property type="entry name" value="PAS"/>
    <property type="match status" value="2"/>
</dbReference>
<dbReference type="Pfam" id="PF02518">
    <property type="entry name" value="HATPase_c"/>
    <property type="match status" value="1"/>
</dbReference>
<dbReference type="CDD" id="cd00082">
    <property type="entry name" value="HisKA"/>
    <property type="match status" value="1"/>
</dbReference>
<evidence type="ECO:0000256" key="1">
    <source>
        <dbReference type="ARBA" id="ARBA00000085"/>
    </source>
</evidence>
<dbReference type="InterPro" id="IPR003018">
    <property type="entry name" value="GAF"/>
</dbReference>
<keyword evidence="10" id="KW-1185">Reference proteome</keyword>
<accession>A0A5C7BAY2</accession>
<dbReference type="SUPFAM" id="SSF55785">
    <property type="entry name" value="PYP-like sensor domain (PAS domain)"/>
    <property type="match status" value="2"/>
</dbReference>
<dbReference type="OrthoDB" id="9781208at2"/>
<dbReference type="PROSITE" id="PS50109">
    <property type="entry name" value="HIS_KIN"/>
    <property type="match status" value="1"/>
</dbReference>
<dbReference type="SUPFAM" id="SSF47384">
    <property type="entry name" value="Homodimeric domain of signal transducing histidine kinase"/>
    <property type="match status" value="1"/>
</dbReference>
<evidence type="ECO:0000256" key="2">
    <source>
        <dbReference type="ARBA" id="ARBA00012438"/>
    </source>
</evidence>
<dbReference type="Proteomes" id="UP000321938">
    <property type="component" value="Unassembled WGS sequence"/>
</dbReference>
<evidence type="ECO:0000259" key="6">
    <source>
        <dbReference type="PROSITE" id="PS50109"/>
    </source>
</evidence>
<dbReference type="Pfam" id="PF00512">
    <property type="entry name" value="HisKA"/>
    <property type="match status" value="1"/>
</dbReference>
<dbReference type="InterPro" id="IPR003661">
    <property type="entry name" value="HisK_dim/P_dom"/>
</dbReference>
<dbReference type="EMBL" id="VOSB01000002">
    <property type="protein sequence ID" value="TXE20062.1"/>
    <property type="molecule type" value="Genomic_DNA"/>
</dbReference>
<evidence type="ECO:0000256" key="4">
    <source>
        <dbReference type="ARBA" id="ARBA00022679"/>
    </source>
</evidence>
<dbReference type="NCBIfam" id="TIGR00229">
    <property type="entry name" value="sensory_box"/>
    <property type="match status" value="2"/>
</dbReference>
<dbReference type="STRING" id="1123037.GCA_000425305_00430"/>
<dbReference type="SUPFAM" id="SSF55874">
    <property type="entry name" value="ATPase domain of HSP90 chaperone/DNA topoisomerase II/histidine kinase"/>
    <property type="match status" value="1"/>
</dbReference>
<comment type="caution">
    <text evidence="9">The sequence shown here is derived from an EMBL/GenBank/DDBJ whole genome shotgun (WGS) entry which is preliminary data.</text>
</comment>
<dbReference type="GO" id="GO:0000155">
    <property type="term" value="F:phosphorelay sensor kinase activity"/>
    <property type="evidence" value="ECO:0007669"/>
    <property type="project" value="InterPro"/>
</dbReference>
<evidence type="ECO:0000259" key="7">
    <source>
        <dbReference type="PROSITE" id="PS50112"/>
    </source>
</evidence>
<dbReference type="InterPro" id="IPR029016">
    <property type="entry name" value="GAF-like_dom_sf"/>
</dbReference>
<dbReference type="PANTHER" id="PTHR43304:SF1">
    <property type="entry name" value="PAC DOMAIN-CONTAINING PROTEIN"/>
    <property type="match status" value="1"/>
</dbReference>
<dbReference type="InterPro" id="IPR004358">
    <property type="entry name" value="Sig_transdc_His_kin-like_C"/>
</dbReference>
<dbReference type="EC" id="2.7.13.3" evidence="2"/>
<evidence type="ECO:0000259" key="8">
    <source>
        <dbReference type="PROSITE" id="PS50113"/>
    </source>
</evidence>
<evidence type="ECO:0000256" key="3">
    <source>
        <dbReference type="ARBA" id="ARBA00022553"/>
    </source>
</evidence>
<dbReference type="InterPro" id="IPR000700">
    <property type="entry name" value="PAS-assoc_C"/>
</dbReference>
<dbReference type="SUPFAM" id="SSF55781">
    <property type="entry name" value="GAF domain-like"/>
    <property type="match status" value="1"/>
</dbReference>
<dbReference type="Gene3D" id="1.10.287.130">
    <property type="match status" value="1"/>
</dbReference>
<dbReference type="InterPro" id="IPR052162">
    <property type="entry name" value="Sensor_kinase/Photoreceptor"/>
</dbReference>
<dbReference type="SMART" id="SM00388">
    <property type="entry name" value="HisKA"/>
    <property type="match status" value="1"/>
</dbReference>
<evidence type="ECO:0000313" key="10">
    <source>
        <dbReference type="Proteomes" id="UP000321938"/>
    </source>
</evidence>
<protein>
    <recommendedName>
        <fullName evidence="2">histidine kinase</fullName>
        <ecNumber evidence="2">2.7.13.3</ecNumber>
    </recommendedName>
</protein>
<keyword evidence="4" id="KW-0808">Transferase</keyword>
<dbReference type="PROSITE" id="PS50113">
    <property type="entry name" value="PAC"/>
    <property type="match status" value="1"/>
</dbReference>
<dbReference type="InterPro" id="IPR003594">
    <property type="entry name" value="HATPase_dom"/>
</dbReference>
<evidence type="ECO:0000256" key="5">
    <source>
        <dbReference type="ARBA" id="ARBA00022777"/>
    </source>
</evidence>
<keyword evidence="3" id="KW-0597">Phosphoprotein</keyword>
<name>A0A5C7BAY2_9FLAO</name>
<gene>
    <name evidence="9" type="ORF">ES692_02050</name>
</gene>
<dbReference type="RefSeq" id="WP_147230953.1">
    <property type="nucleotide sequence ID" value="NZ_VOSB01000002.1"/>
</dbReference>
<evidence type="ECO:0000313" key="9">
    <source>
        <dbReference type="EMBL" id="TXE20062.1"/>
    </source>
</evidence>
<dbReference type="Pfam" id="PF13426">
    <property type="entry name" value="PAS_9"/>
    <property type="match status" value="2"/>
</dbReference>
<keyword evidence="5" id="KW-0418">Kinase</keyword>
<dbReference type="SMART" id="SM00065">
    <property type="entry name" value="GAF"/>
    <property type="match status" value="1"/>
</dbReference>
<dbReference type="Gene3D" id="3.30.565.10">
    <property type="entry name" value="Histidine kinase-like ATPase, C-terminal domain"/>
    <property type="match status" value="1"/>
</dbReference>
<feature type="domain" description="PAC" evidence="8">
    <location>
        <begin position="549"/>
        <end position="601"/>
    </location>
</feature>
<dbReference type="InterPro" id="IPR036097">
    <property type="entry name" value="HisK_dim/P_sf"/>
</dbReference>
<dbReference type="Gene3D" id="3.30.450.40">
    <property type="match status" value="1"/>
</dbReference>
<dbReference type="SMART" id="SM00086">
    <property type="entry name" value="PAC"/>
    <property type="match status" value="2"/>
</dbReference>
<dbReference type="SMART" id="SM00091">
    <property type="entry name" value="PAS"/>
    <property type="match status" value="2"/>
</dbReference>
<dbReference type="PRINTS" id="PR00344">
    <property type="entry name" value="BCTRLSENSOR"/>
</dbReference>
<dbReference type="AlphaFoldDB" id="A0A5C7BAY2"/>
<feature type="domain" description="PAS" evidence="7">
    <location>
        <begin position="476"/>
        <end position="521"/>
    </location>
</feature>
<dbReference type="InterPro" id="IPR036890">
    <property type="entry name" value="HATPase_C_sf"/>
</dbReference>
<reference evidence="9 10" key="1">
    <citation type="submission" date="2019-08" db="EMBL/GenBank/DDBJ databases">
        <title>Genome of Psychroserpens burtonensis ACAM 167.</title>
        <authorList>
            <person name="Bowman J.P."/>
        </authorList>
    </citation>
    <scope>NUCLEOTIDE SEQUENCE [LARGE SCALE GENOMIC DNA]</scope>
    <source>
        <strain evidence="9 10">ACAM 167</strain>
    </source>
</reference>
<feature type="domain" description="PAS" evidence="7">
    <location>
        <begin position="50"/>
        <end position="91"/>
    </location>
</feature>
<dbReference type="Pfam" id="PF01590">
    <property type="entry name" value="GAF"/>
    <property type="match status" value="1"/>
</dbReference>
<feature type="domain" description="Histidine kinase" evidence="6">
    <location>
        <begin position="619"/>
        <end position="829"/>
    </location>
</feature>
<organism evidence="9 10">
    <name type="scientific">Psychroserpens burtonensis</name>
    <dbReference type="NCBI Taxonomy" id="49278"/>
    <lineage>
        <taxon>Bacteria</taxon>
        <taxon>Pseudomonadati</taxon>
        <taxon>Bacteroidota</taxon>
        <taxon>Flavobacteriia</taxon>
        <taxon>Flavobacteriales</taxon>
        <taxon>Flavobacteriaceae</taxon>
        <taxon>Psychroserpens</taxon>
    </lineage>
</organism>
<dbReference type="InterPro" id="IPR035965">
    <property type="entry name" value="PAS-like_dom_sf"/>
</dbReference>
<dbReference type="InterPro" id="IPR005467">
    <property type="entry name" value="His_kinase_dom"/>
</dbReference>
<dbReference type="PANTHER" id="PTHR43304">
    <property type="entry name" value="PHYTOCHROME-LIKE PROTEIN CPH1"/>
    <property type="match status" value="1"/>
</dbReference>
<dbReference type="SMART" id="SM00387">
    <property type="entry name" value="HATPase_c"/>
    <property type="match status" value="1"/>
</dbReference>
<sequence length="829" mass="95314">MIPNTANINILTRALKRERKAKEVAEGFIEKQLRDFYNKNISLSKSLLSEEEFQQNLLDNLVEALIVVDFKGNILKINKEALKLIGFSEKETPKDLSYLITRNKKKLYKLFKKENYNEKKLLLFDFINKKKEKKYVTIKARLLINSKNKPYAYQTIVRDITKETLRNKKFKEQQKILYFETLILKDLFATDDIKSNASNLVKHIAEFLGTDDCVFYAFINEELVQMAATDIKLDSNKKIKNRLKFKTNQGIVGSVAISKKGIIIRDTSKHINYIADGKMRFSEITVPILLGDELVGIIDAEHPEKHFFRKQQLDVLSKISTLISLYLKNAINELDKSNKQIELEKAKHRLEIVFKSDTIPRVIESADGSIENVSYSFLKMFNIPIEDEQKLTSLTCNSAREVLKSNFKEEDMFINRIDDILKKEQVVLNEILELKDGRYLSRDYTPIFHNKCLQAHIWGYKDVTSQTNYDKSLERQNRKYKSIIDNINLGLMEVDNNDITISVNSAFTRMCGYTSGELVGKIAKNILLNKNNRKIIDDKNRIRHNSVSDIYEIEVITKSGEIKYWLISGAPNTNLKNEVIGSIGVHLDITPLKTLIVSNENLISDLTGRNDELSNYAHMVSHDLKTPLMTVSSCINWLNEDNKDHLNEESLEYISTIKSALIDMDKLISSTLLYSGNRTSKTKNNPTEVQPIVESIINILYRGVIDDIDIKILKPLPSVHLNEVKTRQIFQNIIENACKYRDIDKKSFIKIDWEEHGDYVQFSVKDNGIGIAEEHFDIVFNRFKKLNSRTDSSGIGLSIVKKMVVSNGGKVWFDSKIGVGSAFYFTITK</sequence>
<dbReference type="Gene3D" id="3.30.450.20">
    <property type="entry name" value="PAS domain"/>
    <property type="match status" value="2"/>
</dbReference>
<dbReference type="CDD" id="cd00130">
    <property type="entry name" value="PAS"/>
    <property type="match status" value="2"/>
</dbReference>
<dbReference type="InterPro" id="IPR001610">
    <property type="entry name" value="PAC"/>
</dbReference>
<comment type="catalytic activity">
    <reaction evidence="1">
        <text>ATP + protein L-histidine = ADP + protein N-phospho-L-histidine.</text>
        <dbReference type="EC" id="2.7.13.3"/>
    </reaction>
</comment>
<proteinExistence type="predicted"/>
<dbReference type="InterPro" id="IPR000014">
    <property type="entry name" value="PAS"/>
</dbReference>